<evidence type="ECO:0000256" key="4">
    <source>
        <dbReference type="ARBA" id="ARBA00022723"/>
    </source>
</evidence>
<comment type="cofactor">
    <cofactor evidence="1">
        <name>Mg(2+)</name>
        <dbReference type="ChEBI" id="CHEBI:18420"/>
    </cofactor>
</comment>
<dbReference type="Pfam" id="PF18765">
    <property type="entry name" value="Polbeta"/>
    <property type="match status" value="1"/>
</dbReference>
<dbReference type="InterPro" id="IPR052038">
    <property type="entry name" value="Type-VII_TA_antitoxin"/>
</dbReference>
<evidence type="ECO:0000313" key="10">
    <source>
        <dbReference type="Proteomes" id="UP000824334"/>
    </source>
</evidence>
<proteinExistence type="predicted"/>
<dbReference type="PANTHER" id="PTHR33571:SF12">
    <property type="entry name" value="BSL3053 PROTEIN"/>
    <property type="match status" value="1"/>
</dbReference>
<keyword evidence="4" id="KW-0479">Metal-binding</keyword>
<evidence type="ECO:0000256" key="3">
    <source>
        <dbReference type="ARBA" id="ARBA00022695"/>
    </source>
</evidence>
<evidence type="ECO:0000256" key="6">
    <source>
        <dbReference type="ARBA" id="ARBA00022840"/>
    </source>
</evidence>
<reference evidence="9 10" key="1">
    <citation type="submission" date="2021-07" db="EMBL/GenBank/DDBJ databases">
        <title>Isolation and characterization of bacteria from a gold mining with a capacity of golden bioaccumulation.</title>
        <authorList>
            <person name="Yang X.J."/>
        </authorList>
    </citation>
    <scope>NUCLEOTIDE SEQUENCE [LARGE SCALE GENOMIC DNA]</scope>
    <source>
        <strain evidence="9 10">Au29</strain>
    </source>
</reference>
<evidence type="ECO:0000256" key="2">
    <source>
        <dbReference type="ARBA" id="ARBA00022679"/>
    </source>
</evidence>
<keyword evidence="5" id="KW-0547">Nucleotide-binding</keyword>
<keyword evidence="2" id="KW-0808">Transferase</keyword>
<accession>A0ABX8THD3</accession>
<dbReference type="InterPro" id="IPR041633">
    <property type="entry name" value="Polbeta"/>
</dbReference>
<dbReference type="RefSeq" id="WP_219355077.1">
    <property type="nucleotide sequence ID" value="NZ_CP080034.1"/>
</dbReference>
<dbReference type="Proteomes" id="UP000824334">
    <property type="component" value="Chromosome"/>
</dbReference>
<dbReference type="CDD" id="cd05403">
    <property type="entry name" value="NT_KNTase_like"/>
    <property type="match status" value="1"/>
</dbReference>
<sequence length="90" mass="9968">MKQLEPSLREQGIGAICLYGSVARETQTDSSDVDLAFDIAPSATERFSLIDQARIQRQLAAALGTKVDLVERDYLRPRFAVSASVICMRH</sequence>
<protein>
    <submittedName>
        <fullName evidence="9">Nucleotidyltransferase domain-containing protein</fullName>
    </submittedName>
</protein>
<evidence type="ECO:0000313" key="9">
    <source>
        <dbReference type="EMBL" id="QYC09508.1"/>
    </source>
</evidence>
<gene>
    <name evidence="9" type="ORF">KWG56_13005</name>
</gene>
<evidence type="ECO:0000259" key="8">
    <source>
        <dbReference type="Pfam" id="PF18765"/>
    </source>
</evidence>
<keyword evidence="7" id="KW-0460">Magnesium</keyword>
<dbReference type="GeneID" id="94376197"/>
<name>A0ABX8THD3_9CAUL</name>
<evidence type="ECO:0000256" key="1">
    <source>
        <dbReference type="ARBA" id="ARBA00001946"/>
    </source>
</evidence>
<evidence type="ECO:0000256" key="7">
    <source>
        <dbReference type="ARBA" id="ARBA00022842"/>
    </source>
</evidence>
<keyword evidence="3" id="KW-0548">Nucleotidyltransferase</keyword>
<keyword evidence="10" id="KW-1185">Reference proteome</keyword>
<dbReference type="EMBL" id="CP080034">
    <property type="protein sequence ID" value="QYC09508.1"/>
    <property type="molecule type" value="Genomic_DNA"/>
</dbReference>
<dbReference type="PANTHER" id="PTHR33571">
    <property type="entry name" value="SSL8005 PROTEIN"/>
    <property type="match status" value="1"/>
</dbReference>
<organism evidence="9 10">
    <name type="scientific">Brevundimonas nasdae</name>
    <dbReference type="NCBI Taxonomy" id="172043"/>
    <lineage>
        <taxon>Bacteria</taxon>
        <taxon>Pseudomonadati</taxon>
        <taxon>Pseudomonadota</taxon>
        <taxon>Alphaproteobacteria</taxon>
        <taxon>Caulobacterales</taxon>
        <taxon>Caulobacteraceae</taxon>
        <taxon>Brevundimonas</taxon>
    </lineage>
</organism>
<evidence type="ECO:0000256" key="5">
    <source>
        <dbReference type="ARBA" id="ARBA00022741"/>
    </source>
</evidence>
<feature type="domain" description="Polymerase beta nucleotidyltransferase" evidence="8">
    <location>
        <begin position="3"/>
        <end position="72"/>
    </location>
</feature>
<keyword evidence="6" id="KW-0067">ATP-binding</keyword>